<evidence type="ECO:0000313" key="2">
    <source>
        <dbReference type="Proteomes" id="UP000561617"/>
    </source>
</evidence>
<dbReference type="AlphaFoldDB" id="A0A7X1C9S4"/>
<dbReference type="Gene3D" id="2.60.120.10">
    <property type="entry name" value="Jelly Rolls"/>
    <property type="match status" value="1"/>
</dbReference>
<reference evidence="1 2" key="1">
    <citation type="submission" date="2020-03" db="EMBL/GenBank/DDBJ databases">
        <title>Soil Listeria distribution.</title>
        <authorList>
            <person name="Liao J."/>
            <person name="Wiedmann M."/>
        </authorList>
    </citation>
    <scope>NUCLEOTIDE SEQUENCE [LARGE SCALE GENOMIC DNA]</scope>
    <source>
        <strain evidence="1 2">FSL L7-1554</strain>
    </source>
</reference>
<name>A0A7X1C9S4_9LIST</name>
<sequence length="199" mass="23538">MDVLEEKMLEKLNLFKLEKNWVQHVKIKKGESLSKDDVLKSIIWVEKGILHSELKIKEKFQIFTLIKSNEIIYPSSGEYEKNNWRIVADIPSEIVLINKEYFLNFATVEPVYMEWLLDKANDNFHKASNELTKYARGLEVKATIEQILEIMEKEGISKEELLSYFSKKKLASYTQVTRGTFYNSWKKLENNGFFRKAHY</sequence>
<dbReference type="Proteomes" id="UP000561617">
    <property type="component" value="Unassembled WGS sequence"/>
</dbReference>
<evidence type="ECO:0000313" key="1">
    <source>
        <dbReference type="EMBL" id="MBC1489634.1"/>
    </source>
</evidence>
<gene>
    <name evidence="1" type="ORF">HCJ38_11555</name>
</gene>
<comment type="caution">
    <text evidence="1">The sequence shown here is derived from an EMBL/GenBank/DDBJ whole genome shotgun (WGS) entry which is preliminary data.</text>
</comment>
<dbReference type="RefSeq" id="WP_185381354.1">
    <property type="nucleotide sequence ID" value="NZ_JAASTW010000015.1"/>
</dbReference>
<proteinExistence type="predicted"/>
<dbReference type="EMBL" id="JAASTW010000015">
    <property type="protein sequence ID" value="MBC1489634.1"/>
    <property type="molecule type" value="Genomic_DNA"/>
</dbReference>
<protein>
    <submittedName>
        <fullName evidence="1">Crp/Fnr family transcriptional regulator</fullName>
    </submittedName>
</protein>
<organism evidence="1 2">
    <name type="scientific">Listeria immobilis</name>
    <dbReference type="NCBI Taxonomy" id="2713502"/>
    <lineage>
        <taxon>Bacteria</taxon>
        <taxon>Bacillati</taxon>
        <taxon>Bacillota</taxon>
        <taxon>Bacilli</taxon>
        <taxon>Bacillales</taxon>
        <taxon>Listeriaceae</taxon>
        <taxon>Listeria</taxon>
    </lineage>
</organism>
<accession>A0A7X1C9S4</accession>
<dbReference type="InterPro" id="IPR014710">
    <property type="entry name" value="RmlC-like_jellyroll"/>
</dbReference>